<evidence type="ECO:0000256" key="5">
    <source>
        <dbReference type="ARBA" id="ARBA00022801"/>
    </source>
</evidence>
<keyword evidence="1" id="KW-0808">Transferase</keyword>
<feature type="domain" description="Reverse transcriptase" evidence="7">
    <location>
        <begin position="21"/>
        <end position="137"/>
    </location>
</feature>
<gene>
    <name evidence="10" type="primary">LOC130469703</name>
</gene>
<dbReference type="Proteomes" id="UP000813463">
    <property type="component" value="Chromosome 3"/>
</dbReference>
<evidence type="ECO:0000256" key="3">
    <source>
        <dbReference type="ARBA" id="ARBA00022722"/>
    </source>
</evidence>
<keyword evidence="2" id="KW-0548">Nucleotidyltransferase</keyword>
<dbReference type="Pfam" id="PF17917">
    <property type="entry name" value="RT_RNaseH"/>
    <property type="match status" value="1"/>
</dbReference>
<dbReference type="CDD" id="cd01647">
    <property type="entry name" value="RT_LTR"/>
    <property type="match status" value="1"/>
</dbReference>
<name>A0ABM3RHM7_SPIOL</name>
<evidence type="ECO:0000256" key="4">
    <source>
        <dbReference type="ARBA" id="ARBA00022759"/>
    </source>
</evidence>
<dbReference type="Gene3D" id="3.10.10.10">
    <property type="entry name" value="HIV Type 1 Reverse Transcriptase, subunit A, domain 1"/>
    <property type="match status" value="1"/>
</dbReference>
<feature type="domain" description="Reverse transcriptase RNase H-like" evidence="8">
    <location>
        <begin position="185"/>
        <end position="283"/>
    </location>
</feature>
<dbReference type="PANTHER" id="PTHR24559">
    <property type="entry name" value="TRANSPOSON TY3-I GAG-POL POLYPROTEIN"/>
    <property type="match status" value="1"/>
</dbReference>
<dbReference type="GeneID" id="130469703"/>
<keyword evidence="5" id="KW-0378">Hydrolase</keyword>
<evidence type="ECO:0000256" key="2">
    <source>
        <dbReference type="ARBA" id="ARBA00022695"/>
    </source>
</evidence>
<dbReference type="InterPro" id="IPR041373">
    <property type="entry name" value="RT_RNaseH"/>
</dbReference>
<proteinExistence type="predicted"/>
<dbReference type="InterPro" id="IPR053134">
    <property type="entry name" value="RNA-dir_DNA_polymerase"/>
</dbReference>
<reference evidence="10" key="2">
    <citation type="submission" date="2025-08" db="UniProtKB">
        <authorList>
            <consortium name="RefSeq"/>
        </authorList>
    </citation>
    <scope>IDENTIFICATION</scope>
    <source>
        <tissue evidence="10">Leaf</tissue>
    </source>
</reference>
<dbReference type="Gene3D" id="3.30.70.270">
    <property type="match status" value="1"/>
</dbReference>
<sequence>MDVGFIRPSQYPDWVANVVLVPKPNGTWRMCVDYTDLNKACPKDMFPLPMIDRLVGSTVVHAMMSFMDAYSGFHQIPMWPEDQEKTSFVTVQGLYYYKVMSFGLKNASATFQRMVNTVFTKQFGRNIEAYIDNMIVKRDKCSYFFNTIKKKAQFEWTAEAEAAFLRLKEHLHTLPRLFSPLQGEALCIYLAISEHSLSIVLMTEKEGIQLSVYFVSHVLENAELKYPTVEKFVLALFRESKKLQPYLLPHRLVVYNGQPLKRLFTKLEAAGRMLKWAIELNEFDVSYEPRKAVKGKAFSDLIVEMTRPTFAQ</sequence>
<evidence type="ECO:0008006" key="11">
    <source>
        <dbReference type="Google" id="ProtNLM"/>
    </source>
</evidence>
<keyword evidence="6" id="KW-0695">RNA-directed DNA polymerase</keyword>
<dbReference type="InterPro" id="IPR000477">
    <property type="entry name" value="RT_dom"/>
</dbReference>
<dbReference type="SUPFAM" id="SSF56672">
    <property type="entry name" value="DNA/RNA polymerases"/>
    <property type="match status" value="1"/>
</dbReference>
<evidence type="ECO:0000259" key="7">
    <source>
        <dbReference type="Pfam" id="PF00078"/>
    </source>
</evidence>
<protein>
    <recommendedName>
        <fullName evidence="11">Reverse transcriptase domain-containing protein</fullName>
    </recommendedName>
</protein>
<dbReference type="RefSeq" id="XP_056695113.1">
    <property type="nucleotide sequence ID" value="XM_056839135.1"/>
</dbReference>
<keyword evidence="9" id="KW-1185">Reference proteome</keyword>
<evidence type="ECO:0000313" key="9">
    <source>
        <dbReference type="Proteomes" id="UP000813463"/>
    </source>
</evidence>
<reference evidence="9" key="1">
    <citation type="journal article" date="2021" name="Nat. Commun.">
        <title>Genomic analyses provide insights into spinach domestication and the genetic basis of agronomic traits.</title>
        <authorList>
            <person name="Cai X."/>
            <person name="Sun X."/>
            <person name="Xu C."/>
            <person name="Sun H."/>
            <person name="Wang X."/>
            <person name="Ge C."/>
            <person name="Zhang Z."/>
            <person name="Wang Q."/>
            <person name="Fei Z."/>
            <person name="Jiao C."/>
            <person name="Wang Q."/>
        </authorList>
    </citation>
    <scope>NUCLEOTIDE SEQUENCE [LARGE SCALE GENOMIC DNA]</scope>
    <source>
        <strain evidence="9">cv. Varoflay</strain>
    </source>
</reference>
<evidence type="ECO:0000313" key="10">
    <source>
        <dbReference type="RefSeq" id="XP_056695113.1"/>
    </source>
</evidence>
<keyword evidence="4" id="KW-0255">Endonuclease</keyword>
<dbReference type="Pfam" id="PF00078">
    <property type="entry name" value="RVT_1"/>
    <property type="match status" value="1"/>
</dbReference>
<keyword evidence="3" id="KW-0540">Nuclease</keyword>
<evidence type="ECO:0000256" key="6">
    <source>
        <dbReference type="ARBA" id="ARBA00022918"/>
    </source>
</evidence>
<evidence type="ECO:0000256" key="1">
    <source>
        <dbReference type="ARBA" id="ARBA00022679"/>
    </source>
</evidence>
<dbReference type="InterPro" id="IPR043502">
    <property type="entry name" value="DNA/RNA_pol_sf"/>
</dbReference>
<dbReference type="InterPro" id="IPR043128">
    <property type="entry name" value="Rev_trsase/Diguanyl_cyclase"/>
</dbReference>
<dbReference type="PANTHER" id="PTHR24559:SF430">
    <property type="entry name" value="RNA-DIRECTED DNA POLYMERASE"/>
    <property type="match status" value="1"/>
</dbReference>
<accession>A0ABM3RHM7</accession>
<evidence type="ECO:0000259" key="8">
    <source>
        <dbReference type="Pfam" id="PF17917"/>
    </source>
</evidence>
<organism evidence="9 10">
    <name type="scientific">Spinacia oleracea</name>
    <name type="common">Spinach</name>
    <dbReference type="NCBI Taxonomy" id="3562"/>
    <lineage>
        <taxon>Eukaryota</taxon>
        <taxon>Viridiplantae</taxon>
        <taxon>Streptophyta</taxon>
        <taxon>Embryophyta</taxon>
        <taxon>Tracheophyta</taxon>
        <taxon>Spermatophyta</taxon>
        <taxon>Magnoliopsida</taxon>
        <taxon>eudicotyledons</taxon>
        <taxon>Gunneridae</taxon>
        <taxon>Pentapetalae</taxon>
        <taxon>Caryophyllales</taxon>
        <taxon>Chenopodiaceae</taxon>
        <taxon>Chenopodioideae</taxon>
        <taxon>Anserineae</taxon>
        <taxon>Spinacia</taxon>
    </lineage>
</organism>